<feature type="chain" id="PRO_5047402786" description="Secreted protein" evidence="2">
    <location>
        <begin position="22"/>
        <end position="190"/>
    </location>
</feature>
<keyword evidence="2" id="KW-0732">Signal</keyword>
<reference evidence="3 4" key="1">
    <citation type="journal article" date="2023" name="Nucleic Acids Res.">
        <title>The hologenome of Daphnia magna reveals possible DNA methylation and microbiome-mediated evolution of the host genome.</title>
        <authorList>
            <person name="Chaturvedi A."/>
            <person name="Li X."/>
            <person name="Dhandapani V."/>
            <person name="Marshall H."/>
            <person name="Kissane S."/>
            <person name="Cuenca-Cambronero M."/>
            <person name="Asole G."/>
            <person name="Calvet F."/>
            <person name="Ruiz-Romero M."/>
            <person name="Marangio P."/>
            <person name="Guigo R."/>
            <person name="Rago D."/>
            <person name="Mirbahai L."/>
            <person name="Eastwood N."/>
            <person name="Colbourne J.K."/>
            <person name="Zhou J."/>
            <person name="Mallon E."/>
            <person name="Orsini L."/>
        </authorList>
    </citation>
    <scope>NUCLEOTIDE SEQUENCE [LARGE SCALE GENOMIC DNA]</scope>
    <source>
        <strain evidence="3">LRV0_1</strain>
    </source>
</reference>
<gene>
    <name evidence="3" type="ORF">OUZ56_012249</name>
</gene>
<evidence type="ECO:0000313" key="3">
    <source>
        <dbReference type="EMBL" id="KAK4007090.1"/>
    </source>
</evidence>
<feature type="region of interest" description="Disordered" evidence="1">
    <location>
        <begin position="99"/>
        <end position="123"/>
    </location>
</feature>
<organism evidence="3 4">
    <name type="scientific">Daphnia magna</name>
    <dbReference type="NCBI Taxonomy" id="35525"/>
    <lineage>
        <taxon>Eukaryota</taxon>
        <taxon>Metazoa</taxon>
        <taxon>Ecdysozoa</taxon>
        <taxon>Arthropoda</taxon>
        <taxon>Crustacea</taxon>
        <taxon>Branchiopoda</taxon>
        <taxon>Diplostraca</taxon>
        <taxon>Cladocera</taxon>
        <taxon>Anomopoda</taxon>
        <taxon>Daphniidae</taxon>
        <taxon>Daphnia</taxon>
    </lineage>
</organism>
<protein>
    <recommendedName>
        <fullName evidence="5">Secreted protein</fullName>
    </recommendedName>
</protein>
<evidence type="ECO:0008006" key="5">
    <source>
        <dbReference type="Google" id="ProtNLM"/>
    </source>
</evidence>
<evidence type="ECO:0000313" key="4">
    <source>
        <dbReference type="Proteomes" id="UP001234178"/>
    </source>
</evidence>
<sequence length="190" mass="20356">MRSSTWLGVVTVAGVIPNATSTTCCIVESRAMRKAAICSVTGYVRSWFNSAKSFHRFLQERSSEILIHSRWIEPPPRMWNRMPSNATGTTTNAAAAGTTTTATSATAASPTSATTRAAANSSTSATTGCEKSLKLRRQGRQLGCNGRLTLFYGVDASVISRNGGRRRIGRSQRISCRCHADRGRIAGGII</sequence>
<keyword evidence="4" id="KW-1185">Reference proteome</keyword>
<proteinExistence type="predicted"/>
<accession>A0ABQ9Z3R9</accession>
<dbReference type="Proteomes" id="UP001234178">
    <property type="component" value="Unassembled WGS sequence"/>
</dbReference>
<comment type="caution">
    <text evidence="3">The sequence shown here is derived from an EMBL/GenBank/DDBJ whole genome shotgun (WGS) entry which is preliminary data.</text>
</comment>
<dbReference type="EMBL" id="JAOYFB010000002">
    <property type="protein sequence ID" value="KAK4007090.1"/>
    <property type="molecule type" value="Genomic_DNA"/>
</dbReference>
<evidence type="ECO:0000256" key="2">
    <source>
        <dbReference type="SAM" id="SignalP"/>
    </source>
</evidence>
<evidence type="ECO:0000256" key="1">
    <source>
        <dbReference type="SAM" id="MobiDB-lite"/>
    </source>
</evidence>
<name>A0ABQ9Z3R9_9CRUS</name>
<feature type="signal peptide" evidence="2">
    <location>
        <begin position="1"/>
        <end position="21"/>
    </location>
</feature>